<gene>
    <name evidence="1" type="ORF">PFISCL1PPCAC_18395</name>
</gene>
<accession>A0AAV5W8P9</accession>
<organism evidence="1 2">
    <name type="scientific">Pristionchus fissidentatus</name>
    <dbReference type="NCBI Taxonomy" id="1538716"/>
    <lineage>
        <taxon>Eukaryota</taxon>
        <taxon>Metazoa</taxon>
        <taxon>Ecdysozoa</taxon>
        <taxon>Nematoda</taxon>
        <taxon>Chromadorea</taxon>
        <taxon>Rhabditida</taxon>
        <taxon>Rhabditina</taxon>
        <taxon>Diplogasteromorpha</taxon>
        <taxon>Diplogasteroidea</taxon>
        <taxon>Neodiplogasteridae</taxon>
        <taxon>Pristionchus</taxon>
    </lineage>
</organism>
<sequence>VFKKIFNIYNSLDRRSRYTLSNVTAYEKKIALSHFTDFLRGLYEYDTVYMVRDEISVQVGGMAYFRTEVLPVFVELLEQSGQQV</sequence>
<name>A0AAV5W8P9_9BILA</name>
<dbReference type="Proteomes" id="UP001432322">
    <property type="component" value="Unassembled WGS sequence"/>
</dbReference>
<protein>
    <submittedName>
        <fullName evidence="1">Uncharacterized protein</fullName>
    </submittedName>
</protein>
<reference evidence="1" key="1">
    <citation type="submission" date="2023-10" db="EMBL/GenBank/DDBJ databases">
        <title>Genome assembly of Pristionchus species.</title>
        <authorList>
            <person name="Yoshida K."/>
            <person name="Sommer R.J."/>
        </authorList>
    </citation>
    <scope>NUCLEOTIDE SEQUENCE</scope>
    <source>
        <strain evidence="1">RS5133</strain>
    </source>
</reference>
<keyword evidence="2" id="KW-1185">Reference proteome</keyword>
<proteinExistence type="predicted"/>
<evidence type="ECO:0000313" key="2">
    <source>
        <dbReference type="Proteomes" id="UP001432322"/>
    </source>
</evidence>
<evidence type="ECO:0000313" key="1">
    <source>
        <dbReference type="EMBL" id="GMT27098.1"/>
    </source>
</evidence>
<dbReference type="EMBL" id="BTSY01000005">
    <property type="protein sequence ID" value="GMT27098.1"/>
    <property type="molecule type" value="Genomic_DNA"/>
</dbReference>
<feature type="non-terminal residue" evidence="1">
    <location>
        <position position="1"/>
    </location>
</feature>
<dbReference type="AlphaFoldDB" id="A0AAV5W8P9"/>
<comment type="caution">
    <text evidence="1">The sequence shown here is derived from an EMBL/GenBank/DDBJ whole genome shotgun (WGS) entry which is preliminary data.</text>
</comment>
<feature type="non-terminal residue" evidence="1">
    <location>
        <position position="84"/>
    </location>
</feature>